<dbReference type="Pfam" id="PF14716">
    <property type="entry name" value="HHH_8"/>
    <property type="match status" value="1"/>
</dbReference>
<protein>
    <recommendedName>
        <fullName evidence="16">DNA polymerase</fullName>
        <ecNumber evidence="16">2.7.7.7</ecNumber>
    </recommendedName>
</protein>
<keyword evidence="13" id="KW-0456">Lyase</keyword>
<dbReference type="STRING" id="947166.A0A1D1UV65"/>
<evidence type="ECO:0000256" key="9">
    <source>
        <dbReference type="ARBA" id="ARBA00022763"/>
    </source>
</evidence>
<dbReference type="CDD" id="cd00141">
    <property type="entry name" value="NT_POLXc"/>
    <property type="match status" value="1"/>
</dbReference>
<keyword evidence="7" id="KW-0235">DNA replication</keyword>
<dbReference type="InterPro" id="IPR037160">
    <property type="entry name" value="DNA_Pol_thumb_sf"/>
</dbReference>
<dbReference type="InterPro" id="IPR029398">
    <property type="entry name" value="PolB_thumb"/>
</dbReference>
<accession>A0A1D1UV65</accession>
<evidence type="ECO:0000313" key="20">
    <source>
        <dbReference type="Proteomes" id="UP000186922"/>
    </source>
</evidence>
<sequence length="582" mass="66366">MYTQRKLRTSKRIAPAEPKKKEQAEDTDEDATLNHSPKKKPREVPSKKTFDKSQPDDKDIFNGKTVYFVPVEIPQARRNLLARRVEEFGGKVADELHLGGKTPLDYIVVDDRVALDTICRAMDNNFHDNFEKMLQLLDKASVVRAQWLSQCLLERKIVDDSEANINEFLKNHIRAMANKADQPSRSPLPFSPLRDSSPSRDESYHSDDDRKSYVSNFSDLGDMEDLHDVPGSQGDVDAAKLQKSNFFLSPAGGSRSGTNPNAHIIEQLEEMMKTYRNMGDEFRGYAYARAISAIRKFPDPILGMEQIKQLKNVGPRIASHIVEIVETGHMEKKDGAESNEATKAMNLFVNMHGVGTKTAQKWVQMGYRTLDDLKEKVKLTPEQAVGLKYYDEFQEKMTRREVEEIVRIVEDTVDSIRSGFIFKVCGSYLRGREMCGDVDLLMTHSDGHSHNTILKPLVGKLHEMGFLTDDLWLTEGRHKKYFGVCKLFKEGSKHRRLDIIIPPYNEWATCVLGWSGSMYFVRSIRDYAHKKGMSLTDYSLNINVVRVNGEKVNEGIPLETPTEESIFEALGLPYLRPEERDH</sequence>
<dbReference type="Gene3D" id="3.40.50.10190">
    <property type="entry name" value="BRCT domain"/>
    <property type="match status" value="1"/>
</dbReference>
<dbReference type="GO" id="GO:0005634">
    <property type="term" value="C:nucleus"/>
    <property type="evidence" value="ECO:0007669"/>
    <property type="project" value="UniProtKB-SubCell"/>
</dbReference>
<dbReference type="InterPro" id="IPR043519">
    <property type="entry name" value="NT_sf"/>
</dbReference>
<dbReference type="GO" id="GO:0006260">
    <property type="term" value="P:DNA replication"/>
    <property type="evidence" value="ECO:0007669"/>
    <property type="project" value="UniProtKB-KW"/>
</dbReference>
<dbReference type="Gene3D" id="1.10.150.20">
    <property type="entry name" value="5' to 3' exonuclease, C-terminal subdomain"/>
    <property type="match status" value="1"/>
</dbReference>
<feature type="compositionally biased region" description="Basic and acidic residues" evidence="17">
    <location>
        <begin position="42"/>
        <end position="57"/>
    </location>
</feature>
<dbReference type="InterPro" id="IPR027421">
    <property type="entry name" value="DNA_pol_lamdba_lyase_dom_sf"/>
</dbReference>
<dbReference type="PROSITE" id="PS00522">
    <property type="entry name" value="DNA_POLYMERASE_X"/>
    <property type="match status" value="1"/>
</dbReference>
<keyword evidence="9 16" id="KW-0227">DNA damage</keyword>
<dbReference type="GO" id="GO:0046872">
    <property type="term" value="F:metal ion binding"/>
    <property type="evidence" value="ECO:0007669"/>
    <property type="project" value="UniProtKB-UniRule"/>
</dbReference>
<dbReference type="Pfam" id="PF14791">
    <property type="entry name" value="DNA_pol_B_thumb"/>
    <property type="match status" value="1"/>
</dbReference>
<comment type="catalytic activity">
    <reaction evidence="15 16">
        <text>DNA(n) + a 2'-deoxyribonucleoside 5'-triphosphate = DNA(n+1) + diphosphate</text>
        <dbReference type="Rhea" id="RHEA:22508"/>
        <dbReference type="Rhea" id="RHEA-COMP:17339"/>
        <dbReference type="Rhea" id="RHEA-COMP:17340"/>
        <dbReference type="ChEBI" id="CHEBI:33019"/>
        <dbReference type="ChEBI" id="CHEBI:61560"/>
        <dbReference type="ChEBI" id="CHEBI:173112"/>
        <dbReference type="EC" id="2.7.7.7"/>
    </reaction>
</comment>
<keyword evidence="6 16" id="KW-0548">Nucleotidyltransferase</keyword>
<keyword evidence="5 16" id="KW-0808">Transferase</keyword>
<dbReference type="EC" id="2.7.7.7" evidence="16"/>
<evidence type="ECO:0000259" key="18">
    <source>
        <dbReference type="PROSITE" id="PS50172"/>
    </source>
</evidence>
<dbReference type="Gene3D" id="3.30.210.10">
    <property type="entry name" value="DNA polymerase, thumb domain"/>
    <property type="match status" value="1"/>
</dbReference>
<keyword evidence="20" id="KW-1185">Reference proteome</keyword>
<evidence type="ECO:0000256" key="12">
    <source>
        <dbReference type="ARBA" id="ARBA00023204"/>
    </source>
</evidence>
<dbReference type="InterPro" id="IPR001357">
    <property type="entry name" value="BRCT_dom"/>
</dbReference>
<evidence type="ECO:0000256" key="15">
    <source>
        <dbReference type="ARBA" id="ARBA00049244"/>
    </source>
</evidence>
<keyword evidence="8" id="KW-0479">Metal-binding</keyword>
<feature type="compositionally biased region" description="Low complexity" evidence="17">
    <location>
        <begin position="183"/>
        <end position="196"/>
    </location>
</feature>
<evidence type="ECO:0000256" key="11">
    <source>
        <dbReference type="ARBA" id="ARBA00023125"/>
    </source>
</evidence>
<feature type="region of interest" description="Disordered" evidence="17">
    <location>
        <begin position="179"/>
        <end position="212"/>
    </location>
</feature>
<evidence type="ECO:0000256" key="13">
    <source>
        <dbReference type="ARBA" id="ARBA00023239"/>
    </source>
</evidence>
<evidence type="ECO:0000256" key="7">
    <source>
        <dbReference type="ARBA" id="ARBA00022705"/>
    </source>
</evidence>
<comment type="cofactor">
    <cofactor evidence="1">
        <name>Mn(2+)</name>
        <dbReference type="ChEBI" id="CHEBI:29035"/>
    </cofactor>
</comment>
<dbReference type="Pfam" id="PF14792">
    <property type="entry name" value="DNA_pol_B_palm"/>
    <property type="match status" value="1"/>
</dbReference>
<keyword evidence="11" id="KW-0238">DNA-binding</keyword>
<evidence type="ECO:0000256" key="17">
    <source>
        <dbReference type="SAM" id="MobiDB-lite"/>
    </source>
</evidence>
<dbReference type="SUPFAM" id="SSF47802">
    <property type="entry name" value="DNA polymerase beta, N-terminal domain-like"/>
    <property type="match status" value="1"/>
</dbReference>
<dbReference type="PRINTS" id="PR00869">
    <property type="entry name" value="DNAPOLX"/>
</dbReference>
<comment type="caution">
    <text evidence="19">The sequence shown here is derived from an EMBL/GenBank/DDBJ whole genome shotgun (WGS) entry which is preliminary data.</text>
</comment>
<comment type="similarity">
    <text evidence="3 16">Belongs to the DNA polymerase type-X family.</text>
</comment>
<dbReference type="Proteomes" id="UP000186922">
    <property type="component" value="Unassembled WGS sequence"/>
</dbReference>
<comment type="function">
    <text evidence="16">DNA polymerase that functions in several pathways of DNA repair. Involved in base excision repair (BER) responsible for repair of lesions that give rise to abasic (AP) sites in DNA. Also contributes to DNA double-strand break repair by non-homologous end joining and homologous recombination. Has both template-dependent and template-independent (terminal transferase) DNA polymerase activities. Has also a 5'-deoxyribose-5-phosphate lyase (dRP lyase) activity.</text>
</comment>
<dbReference type="SUPFAM" id="SSF81585">
    <property type="entry name" value="PsbU/PolX domain-like"/>
    <property type="match status" value="1"/>
</dbReference>
<evidence type="ECO:0000256" key="1">
    <source>
        <dbReference type="ARBA" id="ARBA00001936"/>
    </source>
</evidence>
<dbReference type="Pfam" id="PF10391">
    <property type="entry name" value="DNA_pol_lambd_f"/>
    <property type="match status" value="1"/>
</dbReference>
<organism evidence="19 20">
    <name type="scientific">Ramazzottius varieornatus</name>
    <name type="common">Water bear</name>
    <name type="synonym">Tardigrade</name>
    <dbReference type="NCBI Taxonomy" id="947166"/>
    <lineage>
        <taxon>Eukaryota</taxon>
        <taxon>Metazoa</taxon>
        <taxon>Ecdysozoa</taxon>
        <taxon>Tardigrada</taxon>
        <taxon>Eutardigrada</taxon>
        <taxon>Parachela</taxon>
        <taxon>Hypsibioidea</taxon>
        <taxon>Ramazzottiidae</taxon>
        <taxon>Ramazzottius</taxon>
    </lineage>
</organism>
<evidence type="ECO:0000256" key="16">
    <source>
        <dbReference type="RuleBase" id="RU366014"/>
    </source>
</evidence>
<evidence type="ECO:0000256" key="14">
    <source>
        <dbReference type="ARBA" id="ARBA00023242"/>
    </source>
</evidence>
<dbReference type="PROSITE" id="PS50172">
    <property type="entry name" value="BRCT"/>
    <property type="match status" value="1"/>
</dbReference>
<dbReference type="InterPro" id="IPR002008">
    <property type="entry name" value="DNA_pol_X_beta-like"/>
</dbReference>
<dbReference type="FunFam" id="3.30.460.10:FF:000020">
    <property type="entry name" value="DNA polymerase lambda"/>
    <property type="match status" value="1"/>
</dbReference>
<evidence type="ECO:0000256" key="3">
    <source>
        <dbReference type="ARBA" id="ARBA00008323"/>
    </source>
</evidence>
<dbReference type="FunFam" id="1.10.150.20:FF:000010">
    <property type="entry name" value="DNA polymerase lambda"/>
    <property type="match status" value="1"/>
</dbReference>
<evidence type="ECO:0000256" key="4">
    <source>
        <dbReference type="ARBA" id="ARBA00022634"/>
    </source>
</evidence>
<name>A0A1D1UV65_RAMVA</name>
<feature type="compositionally biased region" description="Basic residues" evidence="17">
    <location>
        <begin position="1"/>
        <end position="11"/>
    </location>
</feature>
<proteinExistence type="inferred from homology"/>
<dbReference type="Gene3D" id="1.10.150.110">
    <property type="entry name" value="DNA polymerase beta, N-terminal domain-like"/>
    <property type="match status" value="1"/>
</dbReference>
<evidence type="ECO:0000313" key="19">
    <source>
        <dbReference type="EMBL" id="GAU92410.1"/>
    </source>
</evidence>
<dbReference type="GO" id="GO:0003887">
    <property type="term" value="F:DNA-directed DNA polymerase activity"/>
    <property type="evidence" value="ECO:0007669"/>
    <property type="project" value="UniProtKB-UniRule"/>
</dbReference>
<dbReference type="InterPro" id="IPR028207">
    <property type="entry name" value="DNA_pol_B_palm_palm"/>
</dbReference>
<dbReference type="Gene3D" id="3.30.460.10">
    <property type="entry name" value="Beta Polymerase, domain 2"/>
    <property type="match status" value="1"/>
</dbReference>
<feature type="region of interest" description="Disordered" evidence="17">
    <location>
        <begin position="1"/>
        <end position="57"/>
    </location>
</feature>
<dbReference type="PANTHER" id="PTHR11276:SF28">
    <property type="entry name" value="DNA POLYMERASE LAMBDA"/>
    <property type="match status" value="1"/>
</dbReference>
<dbReference type="InterPro" id="IPR018944">
    <property type="entry name" value="DNA_pol_lambd_fingers_domain"/>
</dbReference>
<dbReference type="SUPFAM" id="SSF81301">
    <property type="entry name" value="Nucleotidyltransferase"/>
    <property type="match status" value="1"/>
</dbReference>
<dbReference type="SUPFAM" id="SSF52113">
    <property type="entry name" value="BRCT domain"/>
    <property type="match status" value="1"/>
</dbReference>
<evidence type="ECO:0000256" key="10">
    <source>
        <dbReference type="ARBA" id="ARBA00022932"/>
    </source>
</evidence>
<keyword evidence="4" id="KW-0237">DNA synthesis</keyword>
<keyword evidence="14 16" id="KW-0539">Nucleus</keyword>
<evidence type="ECO:0000256" key="5">
    <source>
        <dbReference type="ARBA" id="ARBA00022679"/>
    </source>
</evidence>
<dbReference type="InterPro" id="IPR002054">
    <property type="entry name" value="DNA-dir_DNA_pol_X"/>
</dbReference>
<dbReference type="InterPro" id="IPR022312">
    <property type="entry name" value="DNA_pol_X"/>
</dbReference>
<dbReference type="OrthoDB" id="205514at2759"/>
<evidence type="ECO:0000256" key="6">
    <source>
        <dbReference type="ARBA" id="ARBA00022695"/>
    </source>
</evidence>
<dbReference type="EMBL" id="BDGG01000002">
    <property type="protein sequence ID" value="GAU92410.1"/>
    <property type="molecule type" value="Genomic_DNA"/>
</dbReference>
<dbReference type="GO" id="GO:0003677">
    <property type="term" value="F:DNA binding"/>
    <property type="evidence" value="ECO:0007669"/>
    <property type="project" value="UniProtKB-UniRule"/>
</dbReference>
<dbReference type="PANTHER" id="PTHR11276">
    <property type="entry name" value="DNA POLYMERASE TYPE-X FAMILY MEMBER"/>
    <property type="match status" value="1"/>
</dbReference>
<dbReference type="Pfam" id="PF00533">
    <property type="entry name" value="BRCT"/>
    <property type="match status" value="1"/>
</dbReference>
<dbReference type="InterPro" id="IPR036420">
    <property type="entry name" value="BRCT_dom_sf"/>
</dbReference>
<evidence type="ECO:0000256" key="8">
    <source>
        <dbReference type="ARBA" id="ARBA00022723"/>
    </source>
</evidence>
<evidence type="ECO:0000256" key="2">
    <source>
        <dbReference type="ARBA" id="ARBA00004123"/>
    </source>
</evidence>
<feature type="compositionally biased region" description="Basic and acidic residues" evidence="17">
    <location>
        <begin position="197"/>
        <end position="212"/>
    </location>
</feature>
<dbReference type="InterPro" id="IPR010996">
    <property type="entry name" value="HHH_MUS81"/>
</dbReference>
<dbReference type="AlphaFoldDB" id="A0A1D1UV65"/>
<dbReference type="PRINTS" id="PR00870">
    <property type="entry name" value="DNAPOLXBETA"/>
</dbReference>
<feature type="domain" description="BRCT" evidence="18">
    <location>
        <begin position="56"/>
        <end position="165"/>
    </location>
</feature>
<comment type="subcellular location">
    <subcellularLocation>
        <location evidence="2 16">Nucleus</location>
    </subcellularLocation>
</comment>
<dbReference type="InterPro" id="IPR019843">
    <property type="entry name" value="DNA_pol-X_BS"/>
</dbReference>
<dbReference type="GO" id="GO:0016829">
    <property type="term" value="F:lyase activity"/>
    <property type="evidence" value="ECO:0007669"/>
    <property type="project" value="UniProtKB-KW"/>
</dbReference>
<dbReference type="FunFam" id="1.10.150.110:FF:000005">
    <property type="entry name" value="DNA polymerase POL4"/>
    <property type="match status" value="1"/>
</dbReference>
<keyword evidence="12 16" id="KW-0234">DNA repair</keyword>
<reference evidence="19 20" key="1">
    <citation type="journal article" date="2016" name="Nat. Commun.">
        <title>Extremotolerant tardigrade genome and improved radiotolerance of human cultured cells by tardigrade-unique protein.</title>
        <authorList>
            <person name="Hashimoto T."/>
            <person name="Horikawa D.D."/>
            <person name="Saito Y."/>
            <person name="Kuwahara H."/>
            <person name="Kozuka-Hata H."/>
            <person name="Shin-I T."/>
            <person name="Minakuchi Y."/>
            <person name="Ohishi K."/>
            <person name="Motoyama A."/>
            <person name="Aizu T."/>
            <person name="Enomoto A."/>
            <person name="Kondo K."/>
            <person name="Tanaka S."/>
            <person name="Hara Y."/>
            <person name="Koshikawa S."/>
            <person name="Sagara H."/>
            <person name="Miura T."/>
            <person name="Yokobori S."/>
            <person name="Miyagawa K."/>
            <person name="Suzuki Y."/>
            <person name="Kubo T."/>
            <person name="Oyama M."/>
            <person name="Kohara Y."/>
            <person name="Fujiyama A."/>
            <person name="Arakawa K."/>
            <person name="Katayama T."/>
            <person name="Toyoda A."/>
            <person name="Kunieda T."/>
        </authorList>
    </citation>
    <scope>NUCLEOTIDE SEQUENCE [LARGE SCALE GENOMIC DNA]</scope>
    <source>
        <strain evidence="19 20">YOKOZUNA-1</strain>
    </source>
</reference>
<keyword evidence="10 16" id="KW-0239">DNA-directed DNA polymerase</keyword>
<dbReference type="SMART" id="SM00483">
    <property type="entry name" value="POLXc"/>
    <property type="match status" value="1"/>
</dbReference>
<dbReference type="GO" id="GO:0006303">
    <property type="term" value="P:double-strand break repair via nonhomologous end joining"/>
    <property type="evidence" value="ECO:0007669"/>
    <property type="project" value="TreeGrafter"/>
</dbReference>
<gene>
    <name evidence="19" type="primary">RvY_04493-1</name>
    <name evidence="19" type="synonym">RvY_04493.1</name>
    <name evidence="19" type="ORF">RvY_04493</name>
</gene>